<name>A0A8S5V0B7_9CAUD</name>
<evidence type="ECO:0000256" key="1">
    <source>
        <dbReference type="SAM" id="MobiDB-lite"/>
    </source>
</evidence>
<proteinExistence type="predicted"/>
<organism evidence="2">
    <name type="scientific">Siphoviridae sp. ctTPJ4</name>
    <dbReference type="NCBI Taxonomy" id="2825519"/>
    <lineage>
        <taxon>Viruses</taxon>
        <taxon>Duplodnaviria</taxon>
        <taxon>Heunggongvirae</taxon>
        <taxon>Uroviricota</taxon>
        <taxon>Caudoviricetes</taxon>
    </lineage>
</organism>
<sequence>MSLGSSCVRSFLPNEGYASRPVLPETPVHNQ</sequence>
<evidence type="ECO:0000313" key="2">
    <source>
        <dbReference type="EMBL" id="DAG00149.1"/>
    </source>
</evidence>
<dbReference type="EMBL" id="BK016177">
    <property type="protein sequence ID" value="DAG00149.1"/>
    <property type="molecule type" value="Genomic_DNA"/>
</dbReference>
<reference evidence="2" key="1">
    <citation type="journal article" date="2021" name="Proc. Natl. Acad. Sci. U.S.A.">
        <title>A Catalog of Tens of Thousands of Viruses from Human Metagenomes Reveals Hidden Associations with Chronic Diseases.</title>
        <authorList>
            <person name="Tisza M.J."/>
            <person name="Buck C.B."/>
        </authorList>
    </citation>
    <scope>NUCLEOTIDE SEQUENCE</scope>
    <source>
        <strain evidence="2">CtTPJ4</strain>
    </source>
</reference>
<accession>A0A8S5V0B7</accession>
<feature type="region of interest" description="Disordered" evidence="1">
    <location>
        <begin position="1"/>
        <end position="31"/>
    </location>
</feature>
<protein>
    <submittedName>
        <fullName evidence="2">Uncharacterized protein</fullName>
    </submittedName>
</protein>